<reference evidence="1" key="1">
    <citation type="submission" date="2018-05" db="EMBL/GenBank/DDBJ databases">
        <title>Draft genome of Mucuna pruriens seed.</title>
        <authorList>
            <person name="Nnadi N.E."/>
            <person name="Vos R."/>
            <person name="Hasami M.H."/>
            <person name="Devisetty U.K."/>
            <person name="Aguiy J.C."/>
        </authorList>
    </citation>
    <scope>NUCLEOTIDE SEQUENCE [LARGE SCALE GENOMIC DNA]</scope>
    <source>
        <strain evidence="1">JCA_2017</strain>
    </source>
</reference>
<dbReference type="Proteomes" id="UP000257109">
    <property type="component" value="Unassembled WGS sequence"/>
</dbReference>
<keyword evidence="2" id="KW-1185">Reference proteome</keyword>
<comment type="caution">
    <text evidence="1">The sequence shown here is derived from an EMBL/GenBank/DDBJ whole genome shotgun (WGS) entry which is preliminary data.</text>
</comment>
<dbReference type="AlphaFoldDB" id="A0A371H013"/>
<protein>
    <submittedName>
        <fullName evidence="1">Uncharacterized protein</fullName>
    </submittedName>
</protein>
<proteinExistence type="predicted"/>
<sequence length="178" mass="19668">MQDLKAHIGQLATTINQLLFEDFGQENMSDITVRSGMELLQKQSLKVKYRFSRNLDLENSTNISGFADSSSVANSILAATDSTKMVEIDDCVPTIFYLADVVKITNSMTDVTDLTDITLDEISDQVTRVEIADPSCVDVDIINPMCVDAKMVDPRYANADRAEDVDSLVDKSDNVNMT</sequence>
<gene>
    <name evidence="1" type="ORF">CR513_21231</name>
</gene>
<organism evidence="1 2">
    <name type="scientific">Mucuna pruriens</name>
    <name type="common">Velvet bean</name>
    <name type="synonym">Dolichos pruriens</name>
    <dbReference type="NCBI Taxonomy" id="157652"/>
    <lineage>
        <taxon>Eukaryota</taxon>
        <taxon>Viridiplantae</taxon>
        <taxon>Streptophyta</taxon>
        <taxon>Embryophyta</taxon>
        <taxon>Tracheophyta</taxon>
        <taxon>Spermatophyta</taxon>
        <taxon>Magnoliopsida</taxon>
        <taxon>eudicotyledons</taxon>
        <taxon>Gunneridae</taxon>
        <taxon>Pentapetalae</taxon>
        <taxon>rosids</taxon>
        <taxon>fabids</taxon>
        <taxon>Fabales</taxon>
        <taxon>Fabaceae</taxon>
        <taxon>Papilionoideae</taxon>
        <taxon>50 kb inversion clade</taxon>
        <taxon>NPAAA clade</taxon>
        <taxon>indigoferoid/millettioid clade</taxon>
        <taxon>Phaseoleae</taxon>
        <taxon>Mucuna</taxon>
    </lineage>
</organism>
<name>A0A371H013_MUCPR</name>
<evidence type="ECO:0000313" key="2">
    <source>
        <dbReference type="Proteomes" id="UP000257109"/>
    </source>
</evidence>
<evidence type="ECO:0000313" key="1">
    <source>
        <dbReference type="EMBL" id="RDX96147.1"/>
    </source>
</evidence>
<feature type="non-terminal residue" evidence="1">
    <location>
        <position position="1"/>
    </location>
</feature>
<dbReference type="EMBL" id="QJKJ01003957">
    <property type="protein sequence ID" value="RDX96147.1"/>
    <property type="molecule type" value="Genomic_DNA"/>
</dbReference>
<accession>A0A371H013</accession>